<dbReference type="AlphaFoldDB" id="A0AAV5IZ34"/>
<organism evidence="1 2">
    <name type="scientific">Rubroshorea leprosula</name>
    <dbReference type="NCBI Taxonomy" id="152421"/>
    <lineage>
        <taxon>Eukaryota</taxon>
        <taxon>Viridiplantae</taxon>
        <taxon>Streptophyta</taxon>
        <taxon>Embryophyta</taxon>
        <taxon>Tracheophyta</taxon>
        <taxon>Spermatophyta</taxon>
        <taxon>Magnoliopsida</taxon>
        <taxon>eudicotyledons</taxon>
        <taxon>Gunneridae</taxon>
        <taxon>Pentapetalae</taxon>
        <taxon>rosids</taxon>
        <taxon>malvids</taxon>
        <taxon>Malvales</taxon>
        <taxon>Dipterocarpaceae</taxon>
        <taxon>Rubroshorea</taxon>
    </lineage>
</organism>
<name>A0AAV5IZ34_9ROSI</name>
<dbReference type="EMBL" id="BPVZ01000021">
    <property type="protein sequence ID" value="GKV03890.1"/>
    <property type="molecule type" value="Genomic_DNA"/>
</dbReference>
<evidence type="ECO:0000313" key="1">
    <source>
        <dbReference type="EMBL" id="GKV03890.1"/>
    </source>
</evidence>
<keyword evidence="2" id="KW-1185">Reference proteome</keyword>
<comment type="caution">
    <text evidence="1">The sequence shown here is derived from an EMBL/GenBank/DDBJ whole genome shotgun (WGS) entry which is preliminary data.</text>
</comment>
<reference evidence="1 2" key="1">
    <citation type="journal article" date="2021" name="Commun. Biol.">
        <title>The genome of Shorea leprosula (Dipterocarpaceae) highlights the ecological relevance of drought in aseasonal tropical rainforests.</title>
        <authorList>
            <person name="Ng K.K.S."/>
            <person name="Kobayashi M.J."/>
            <person name="Fawcett J.A."/>
            <person name="Hatakeyama M."/>
            <person name="Paape T."/>
            <person name="Ng C.H."/>
            <person name="Ang C.C."/>
            <person name="Tnah L.H."/>
            <person name="Lee C.T."/>
            <person name="Nishiyama T."/>
            <person name="Sese J."/>
            <person name="O'Brien M.J."/>
            <person name="Copetti D."/>
            <person name="Mohd Noor M.I."/>
            <person name="Ong R.C."/>
            <person name="Putra M."/>
            <person name="Sireger I.Z."/>
            <person name="Indrioko S."/>
            <person name="Kosugi Y."/>
            <person name="Izuno A."/>
            <person name="Isagi Y."/>
            <person name="Lee S.L."/>
            <person name="Shimizu K.K."/>
        </authorList>
    </citation>
    <scope>NUCLEOTIDE SEQUENCE [LARGE SCALE GENOMIC DNA]</scope>
    <source>
        <strain evidence="1">214</strain>
    </source>
</reference>
<proteinExistence type="predicted"/>
<protein>
    <submittedName>
        <fullName evidence="1">Uncharacterized protein</fullName>
    </submittedName>
</protein>
<accession>A0AAV5IZ34</accession>
<sequence length="35" mass="3499">MVSDCGVISSEPCAFVGPVSRVHGVCCVSKLGFGA</sequence>
<gene>
    <name evidence="1" type="ORF">SLEP1_g16126</name>
</gene>
<dbReference type="Proteomes" id="UP001054252">
    <property type="component" value="Unassembled WGS sequence"/>
</dbReference>
<evidence type="ECO:0000313" key="2">
    <source>
        <dbReference type="Proteomes" id="UP001054252"/>
    </source>
</evidence>